<dbReference type="EMBL" id="BJOV01000002">
    <property type="protein sequence ID" value="GEE00349.1"/>
    <property type="molecule type" value="Genomic_DNA"/>
</dbReference>
<feature type="domain" description="Glycosyltransferase 2-like" evidence="1">
    <location>
        <begin position="6"/>
        <end position="155"/>
    </location>
</feature>
<protein>
    <submittedName>
        <fullName evidence="2">Glycosyl hydrolase</fullName>
    </submittedName>
</protein>
<dbReference type="Gene3D" id="3.90.550.10">
    <property type="entry name" value="Spore Coat Polysaccharide Biosynthesis Protein SpsA, Chain A"/>
    <property type="match status" value="1"/>
</dbReference>
<dbReference type="PANTHER" id="PTHR43685">
    <property type="entry name" value="GLYCOSYLTRANSFERASE"/>
    <property type="match status" value="1"/>
</dbReference>
<dbReference type="Pfam" id="PF00535">
    <property type="entry name" value="Glycos_transf_2"/>
    <property type="match status" value="1"/>
</dbReference>
<reference evidence="3" key="1">
    <citation type="submission" date="2019-06" db="EMBL/GenBank/DDBJ databases">
        <title>Gordonia isolated from sludge of a wastewater treatment plant.</title>
        <authorList>
            <person name="Tamura T."/>
            <person name="Aoyama K."/>
            <person name="Kang Y."/>
            <person name="Saito S."/>
            <person name="Akiyama N."/>
            <person name="Yazawa K."/>
            <person name="Gonoi T."/>
            <person name="Mikami Y."/>
        </authorList>
    </citation>
    <scope>NUCLEOTIDE SEQUENCE [LARGE SCALE GENOMIC DNA]</scope>
    <source>
        <strain evidence="3">NBRC 107696</strain>
    </source>
</reference>
<sequence>MKPAVSVCIPTMNSERTLRATIDSVLAQDFVDYEIVVSDNASDDSTIEIAESFGDDRIRIERHTERVCLADNWHRGVLAAHGDLVKLLCSDDLIAPTCLSVQTPLMTDPEVALVASRYDVVDDDDEVLARDLGLAGFDGRHEPCDAMRAFVRGTPDVLFPTAAVLFRRDDYVQTRGFRDEFVYTLDFAAWLDITARGALIVCPEPLAGSRASAFNVSSSTSTWRKARDVMGFNRWAYRVHGGAAGPIRRRDEVSGDLVVLQSLVHRLYLRATGTR</sequence>
<dbReference type="PANTHER" id="PTHR43685:SF11">
    <property type="entry name" value="GLYCOSYLTRANSFERASE TAGX-RELATED"/>
    <property type="match status" value="1"/>
</dbReference>
<evidence type="ECO:0000313" key="2">
    <source>
        <dbReference type="EMBL" id="GEE00349.1"/>
    </source>
</evidence>
<comment type="caution">
    <text evidence="2">The sequence shown here is derived from an EMBL/GenBank/DDBJ whole genome shotgun (WGS) entry which is preliminary data.</text>
</comment>
<organism evidence="2 3">
    <name type="scientific">Gordonia spumicola</name>
    <dbReference type="NCBI Taxonomy" id="589161"/>
    <lineage>
        <taxon>Bacteria</taxon>
        <taxon>Bacillati</taxon>
        <taxon>Actinomycetota</taxon>
        <taxon>Actinomycetes</taxon>
        <taxon>Mycobacteriales</taxon>
        <taxon>Gordoniaceae</taxon>
        <taxon>Gordonia</taxon>
    </lineage>
</organism>
<dbReference type="InterPro" id="IPR029044">
    <property type="entry name" value="Nucleotide-diphossugar_trans"/>
</dbReference>
<dbReference type="AlphaFoldDB" id="A0A7I9V4J6"/>
<dbReference type="GO" id="GO:0016787">
    <property type="term" value="F:hydrolase activity"/>
    <property type="evidence" value="ECO:0007669"/>
    <property type="project" value="UniProtKB-KW"/>
</dbReference>
<name>A0A7I9V4J6_9ACTN</name>
<proteinExistence type="predicted"/>
<keyword evidence="3" id="KW-1185">Reference proteome</keyword>
<dbReference type="InterPro" id="IPR050834">
    <property type="entry name" value="Glycosyltransf_2"/>
</dbReference>
<evidence type="ECO:0000259" key="1">
    <source>
        <dbReference type="Pfam" id="PF00535"/>
    </source>
</evidence>
<dbReference type="InterPro" id="IPR001173">
    <property type="entry name" value="Glyco_trans_2-like"/>
</dbReference>
<dbReference type="OrthoDB" id="3177103at2"/>
<dbReference type="SUPFAM" id="SSF53448">
    <property type="entry name" value="Nucleotide-diphospho-sugar transferases"/>
    <property type="match status" value="1"/>
</dbReference>
<gene>
    <name evidence="2" type="ORF">nbrc107696_07950</name>
</gene>
<evidence type="ECO:0000313" key="3">
    <source>
        <dbReference type="Proteomes" id="UP000444960"/>
    </source>
</evidence>
<dbReference type="Proteomes" id="UP000444960">
    <property type="component" value="Unassembled WGS sequence"/>
</dbReference>
<accession>A0A7I9V4J6</accession>
<keyword evidence="2" id="KW-0378">Hydrolase</keyword>